<sequence>MNNYCDIDKRIAYICNCQYKYFLNKANVIGVGLGYKIRHGFHNCEKCITVFVRKKFSLNELSSQDIIPKDYMNIPTDVIECGLPRICSLRTKIRPTLGGYSIGVEGLESGTMGCLVGDSNNDYILTCNHVIAGNLYESIDKHVLQPSPKYGGKIHRDAIAKVYEFDEIFYNQDNNFTDSAIAITDREKASIDIALVGPILGINNPSIGQSVKKVGSTTELTNGVIRDRNVTIVINFLGRDVIFKNQITTSKMSEVGDSGAVLLNKKKEALGLLMADTDNISIYNSIHSILSRLNVQILRR</sequence>
<accession>A0A9Q3V8J2</accession>
<dbReference type="SUPFAM" id="SSF50494">
    <property type="entry name" value="Trypsin-like serine proteases"/>
    <property type="match status" value="1"/>
</dbReference>
<organism evidence="1 2">
    <name type="scientific">Clostridium botulinum C</name>
    <dbReference type="NCBI Taxonomy" id="36828"/>
    <lineage>
        <taxon>Bacteria</taxon>
        <taxon>Bacillati</taxon>
        <taxon>Bacillota</taxon>
        <taxon>Clostridia</taxon>
        <taxon>Eubacteriales</taxon>
        <taxon>Clostridiaceae</taxon>
        <taxon>Clostridium</taxon>
    </lineage>
</organism>
<keyword evidence="1" id="KW-0378">Hydrolase</keyword>
<evidence type="ECO:0000313" key="1">
    <source>
        <dbReference type="EMBL" id="MCD3194325.1"/>
    </source>
</evidence>
<dbReference type="Proteomes" id="UP000813637">
    <property type="component" value="Unassembled WGS sequence"/>
</dbReference>
<dbReference type="Gene3D" id="2.40.10.10">
    <property type="entry name" value="Trypsin-like serine proteases"/>
    <property type="match status" value="2"/>
</dbReference>
<dbReference type="InterPro" id="IPR009003">
    <property type="entry name" value="Peptidase_S1_PA"/>
</dbReference>
<comment type="caution">
    <text evidence="1">The sequence shown here is derived from an EMBL/GenBank/DDBJ whole genome shotgun (WGS) entry which is preliminary data.</text>
</comment>
<evidence type="ECO:0000313" key="2">
    <source>
        <dbReference type="Proteomes" id="UP000813637"/>
    </source>
</evidence>
<keyword evidence="1" id="KW-0645">Protease</keyword>
<name>A0A9Q3V8J2_CLOBO</name>
<dbReference type="EMBL" id="JAAMYB010000002">
    <property type="protein sequence ID" value="MCD3194325.1"/>
    <property type="molecule type" value="Genomic_DNA"/>
</dbReference>
<dbReference type="InterPro" id="IPR043504">
    <property type="entry name" value="Peptidase_S1_PA_chymotrypsin"/>
</dbReference>
<proteinExistence type="predicted"/>
<dbReference type="GO" id="GO:0008233">
    <property type="term" value="F:peptidase activity"/>
    <property type="evidence" value="ECO:0007669"/>
    <property type="project" value="UniProtKB-KW"/>
</dbReference>
<protein>
    <submittedName>
        <fullName evidence="1">Serine protease</fullName>
    </submittedName>
</protein>
<reference evidence="1" key="2">
    <citation type="journal article" date="2021" name="Microorganisms">
        <title>Extensive Genome Exploration of Clostridium botulinum Group III Field Strains.</title>
        <authorList>
            <person name="Fillo S."/>
            <person name="Giordani F."/>
            <person name="Tonon E."/>
            <person name="Drigo I."/>
            <person name="Anselmo A."/>
            <person name="Fortunato A."/>
            <person name="Lista F."/>
            <person name="Bano L."/>
        </authorList>
    </citation>
    <scope>NUCLEOTIDE SEQUENCE</scope>
    <source>
        <strain evidence="1">IZSVe-TV_9877_3_12</strain>
    </source>
</reference>
<dbReference type="GO" id="GO:0006508">
    <property type="term" value="P:proteolysis"/>
    <property type="evidence" value="ECO:0007669"/>
    <property type="project" value="UniProtKB-KW"/>
</dbReference>
<reference evidence="1" key="1">
    <citation type="submission" date="2020-02" db="EMBL/GenBank/DDBJ databases">
        <authorList>
            <person name="Fillo S."/>
            <person name="Giordani F."/>
            <person name="Tonon E."/>
            <person name="Drigo I."/>
            <person name="Anselmo A."/>
            <person name="Fortunato A."/>
            <person name="Bano L."/>
            <person name="Lista F."/>
        </authorList>
    </citation>
    <scope>NUCLEOTIDE SEQUENCE</scope>
    <source>
        <strain evidence="1">IZSVe-TV_9877_3_12</strain>
    </source>
</reference>
<dbReference type="AlphaFoldDB" id="A0A9Q3V8J2"/>
<dbReference type="RefSeq" id="WP_039234341.1">
    <property type="nucleotide sequence ID" value="NZ_JAAMYB010000002.1"/>
</dbReference>
<gene>
    <name evidence="1" type="ORF">G8S53_03350</name>
</gene>